<dbReference type="InterPro" id="IPR006574">
    <property type="entry name" value="PRY"/>
</dbReference>
<evidence type="ECO:0000259" key="11">
    <source>
        <dbReference type="PROSITE" id="PS50188"/>
    </source>
</evidence>
<sequence length="411" mass="46514">MTDRCQLTDKNVWNLFHLFTDCSSPAVILRWKLKATWDISDKYSSHVRFALSPGGQKREKMEVPNFSCDPEMRSFLFILTIFFVIPPINNVDPATGLAPLISIEGYQDRGIRIVCRSSGWYPKPEILWRGPNGRHFPSLGQKISMEGNGLFEAQNDIILTGSSNHSLTCVVRNSFLNQEKESTIHIADHFFPKISQWIAGLCVSLMALLGFILLLLYLFNINRKLSAELSWRNLVMPIKKANVTLDPGTANNELILSADQKTVIQGFTWHSLPDSPLRFSLERCVLGSEGFSSGRHYWEVEVGEEGYWAVGLARGSVKRKECLILDPSEGIWAVEKCRVHYQALTVPETPLSLRKRPRKLGIYLDYETGQVAFHDVNHKTPIFTFPSAAFHGEVVFPFLQVGVGCWLRLCP</sequence>
<keyword evidence="8" id="KW-0393">Immunoglobulin domain</keyword>
<accession>A0A670K8J3</accession>
<dbReference type="PRINTS" id="PR01407">
    <property type="entry name" value="BUTYPHLNCDUF"/>
</dbReference>
<keyword evidence="6 10" id="KW-1133">Transmembrane helix</keyword>
<dbReference type="CDD" id="cd12888">
    <property type="entry name" value="SPRY_PRY_TRIM7_like"/>
    <property type="match status" value="1"/>
</dbReference>
<dbReference type="GeneTree" id="ENSGT01120000271914"/>
<reference evidence="13 14" key="1">
    <citation type="journal article" date="2019" name="Proc. Natl. Acad. Sci. U.S.A.">
        <title>Regulatory changes in pterin and carotenoid genes underlie balanced color polymorphisms in the wall lizard.</title>
        <authorList>
            <person name="Andrade P."/>
            <person name="Pinho C."/>
            <person name="Perez I de Lanuza G."/>
            <person name="Afonso S."/>
            <person name="Brejcha J."/>
            <person name="Rubin C.J."/>
            <person name="Wallerman O."/>
            <person name="Pereira P."/>
            <person name="Sabatino S.J."/>
            <person name="Bellati A."/>
            <person name="Pellitteri-Rosa D."/>
            <person name="Bosakova Z."/>
            <person name="Bunikis I."/>
            <person name="Carretero M.A."/>
            <person name="Feiner N."/>
            <person name="Marsik P."/>
            <person name="Pauperio F."/>
            <person name="Salvi D."/>
            <person name="Soler L."/>
            <person name="While G.M."/>
            <person name="Uller T."/>
            <person name="Font E."/>
            <person name="Andersson L."/>
            <person name="Carneiro M."/>
        </authorList>
    </citation>
    <scope>NUCLEOTIDE SEQUENCE</scope>
</reference>
<dbReference type="FunFam" id="2.60.40.10:FF:000088">
    <property type="entry name" value="Butyrophilin subfamily 1 member A1"/>
    <property type="match status" value="1"/>
</dbReference>
<dbReference type="InterPro" id="IPR003879">
    <property type="entry name" value="Butyrophylin_SPRY"/>
</dbReference>
<dbReference type="PROSITE" id="PS50835">
    <property type="entry name" value="IG_LIKE"/>
    <property type="match status" value="1"/>
</dbReference>
<keyword evidence="7 10" id="KW-0472">Membrane</keyword>
<dbReference type="AlphaFoldDB" id="A0A670K8J3"/>
<evidence type="ECO:0000313" key="13">
    <source>
        <dbReference type="Ensembl" id="ENSPMRP00000033116.1"/>
    </source>
</evidence>
<evidence type="ECO:0000259" key="12">
    <source>
        <dbReference type="PROSITE" id="PS50835"/>
    </source>
</evidence>
<dbReference type="Pfam" id="PF13765">
    <property type="entry name" value="PRY"/>
    <property type="match status" value="1"/>
</dbReference>
<dbReference type="GO" id="GO:0016020">
    <property type="term" value="C:membrane"/>
    <property type="evidence" value="ECO:0007669"/>
    <property type="project" value="UniProtKB-SubCell"/>
</dbReference>
<dbReference type="Ensembl" id="ENSPMRT00000035133.1">
    <property type="protein sequence ID" value="ENSPMRP00000033116.1"/>
    <property type="gene ID" value="ENSPMRG00000021470.1"/>
</dbReference>
<dbReference type="InterPro" id="IPR036179">
    <property type="entry name" value="Ig-like_dom_sf"/>
</dbReference>
<evidence type="ECO:0000313" key="14">
    <source>
        <dbReference type="Proteomes" id="UP000472272"/>
    </source>
</evidence>
<reference evidence="13" key="2">
    <citation type="submission" date="2025-08" db="UniProtKB">
        <authorList>
            <consortium name="Ensembl"/>
        </authorList>
    </citation>
    <scope>IDENTIFICATION</scope>
</reference>
<dbReference type="InterPro" id="IPR050143">
    <property type="entry name" value="TRIM/RBCC"/>
</dbReference>
<dbReference type="PROSITE" id="PS50188">
    <property type="entry name" value="B302_SPRY"/>
    <property type="match status" value="1"/>
</dbReference>
<dbReference type="Gene3D" id="2.60.120.920">
    <property type="match status" value="1"/>
</dbReference>
<dbReference type="InterPro" id="IPR001870">
    <property type="entry name" value="B30.2/SPRY"/>
</dbReference>
<dbReference type="Gene3D" id="2.60.40.10">
    <property type="entry name" value="Immunoglobulins"/>
    <property type="match status" value="1"/>
</dbReference>
<evidence type="ECO:0000256" key="10">
    <source>
        <dbReference type="SAM" id="Phobius"/>
    </source>
</evidence>
<feature type="domain" description="B30.2/SPRY" evidence="11">
    <location>
        <begin position="223"/>
        <end position="411"/>
    </location>
</feature>
<dbReference type="InterPro" id="IPR053896">
    <property type="entry name" value="BTN3A2-like_Ig-C"/>
</dbReference>
<keyword evidence="4" id="KW-0800">Toxin</keyword>
<evidence type="ECO:0000256" key="3">
    <source>
        <dbReference type="ARBA" id="ARBA00022692"/>
    </source>
</evidence>
<evidence type="ECO:0000256" key="6">
    <source>
        <dbReference type="ARBA" id="ARBA00022989"/>
    </source>
</evidence>
<keyword evidence="4" id="KW-0528">Neurotoxin</keyword>
<evidence type="ECO:0000256" key="8">
    <source>
        <dbReference type="ARBA" id="ARBA00023319"/>
    </source>
</evidence>
<evidence type="ECO:0008006" key="15">
    <source>
        <dbReference type="Google" id="ProtNLM"/>
    </source>
</evidence>
<dbReference type="SMART" id="SM00449">
    <property type="entry name" value="SPRY"/>
    <property type="match status" value="1"/>
</dbReference>
<protein>
    <recommendedName>
        <fullName evidence="15">Butyrophilin subfamily 1 member A1-like</fullName>
    </recommendedName>
</protein>
<dbReference type="Proteomes" id="UP000472272">
    <property type="component" value="Chromosome 18"/>
</dbReference>
<organism evidence="13 14">
    <name type="scientific">Podarcis muralis</name>
    <name type="common">Wall lizard</name>
    <name type="synonym">Lacerta muralis</name>
    <dbReference type="NCBI Taxonomy" id="64176"/>
    <lineage>
        <taxon>Eukaryota</taxon>
        <taxon>Metazoa</taxon>
        <taxon>Chordata</taxon>
        <taxon>Craniata</taxon>
        <taxon>Vertebrata</taxon>
        <taxon>Euteleostomi</taxon>
        <taxon>Lepidosauria</taxon>
        <taxon>Squamata</taxon>
        <taxon>Bifurcata</taxon>
        <taxon>Unidentata</taxon>
        <taxon>Episquamata</taxon>
        <taxon>Laterata</taxon>
        <taxon>Lacertibaenia</taxon>
        <taxon>Lacertidae</taxon>
        <taxon>Podarcis</taxon>
    </lineage>
</organism>
<dbReference type="InterPro" id="IPR013783">
    <property type="entry name" value="Ig-like_fold"/>
</dbReference>
<reference evidence="13" key="3">
    <citation type="submission" date="2025-09" db="UniProtKB">
        <authorList>
            <consortium name="Ensembl"/>
        </authorList>
    </citation>
    <scope>IDENTIFICATION</scope>
</reference>
<dbReference type="InterPro" id="IPR003877">
    <property type="entry name" value="SPRY_dom"/>
</dbReference>
<dbReference type="Pfam" id="PF00622">
    <property type="entry name" value="SPRY"/>
    <property type="match status" value="1"/>
</dbReference>
<feature type="domain" description="Ig-like" evidence="12">
    <location>
        <begin position="86"/>
        <end position="185"/>
    </location>
</feature>
<dbReference type="FunFam" id="2.60.120.920:FF:000004">
    <property type="entry name" value="Butyrophilin subfamily 1 member A1"/>
    <property type="match status" value="1"/>
</dbReference>
<keyword evidence="3 10" id="KW-0812">Transmembrane</keyword>
<dbReference type="InterPro" id="IPR013320">
    <property type="entry name" value="ConA-like_dom_sf"/>
</dbReference>
<dbReference type="SUPFAM" id="SSF48726">
    <property type="entry name" value="Immunoglobulin"/>
    <property type="match status" value="1"/>
</dbReference>
<evidence type="ECO:0000256" key="5">
    <source>
        <dbReference type="ARBA" id="ARBA00022729"/>
    </source>
</evidence>
<dbReference type="InterPro" id="IPR043136">
    <property type="entry name" value="B30.2/SPRY_sf"/>
</dbReference>
<comment type="function">
    <text evidence="9">Neurotoxin that produces dose-dependent hypolocomotion and hyperalgesia in mice. May directly act on the central nervous system, as it is 6500-fold more potent when administered intracerebroventricularly than intraperitoneal.</text>
</comment>
<dbReference type="OMA" id="HQEATLD"/>
<evidence type="ECO:0000256" key="1">
    <source>
        <dbReference type="ARBA" id="ARBA00004479"/>
    </source>
</evidence>
<comment type="subcellular location">
    <subcellularLocation>
        <location evidence="1">Membrane</location>
        <topology evidence="1">Single-pass type I membrane protein</topology>
    </subcellularLocation>
</comment>
<dbReference type="SMART" id="SM00589">
    <property type="entry name" value="PRY"/>
    <property type="match status" value="1"/>
</dbReference>
<keyword evidence="5" id="KW-0732">Signal</keyword>
<proteinExistence type="inferred from homology"/>
<evidence type="ECO:0000256" key="2">
    <source>
        <dbReference type="ARBA" id="ARBA00009651"/>
    </source>
</evidence>
<comment type="similarity">
    <text evidence="2">Belongs to the ohanin/vespryn family.</text>
</comment>
<evidence type="ECO:0000256" key="7">
    <source>
        <dbReference type="ARBA" id="ARBA00023136"/>
    </source>
</evidence>
<feature type="transmembrane region" description="Helical" evidence="10">
    <location>
        <begin position="197"/>
        <end position="219"/>
    </location>
</feature>
<evidence type="ECO:0000256" key="4">
    <source>
        <dbReference type="ARBA" id="ARBA00022699"/>
    </source>
</evidence>
<name>A0A670K8J3_PODMU</name>
<dbReference type="SUPFAM" id="SSF49899">
    <property type="entry name" value="Concanavalin A-like lectins/glucanases"/>
    <property type="match status" value="1"/>
</dbReference>
<keyword evidence="14" id="KW-1185">Reference proteome</keyword>
<evidence type="ECO:0000256" key="9">
    <source>
        <dbReference type="ARBA" id="ARBA00034460"/>
    </source>
</evidence>
<dbReference type="PANTHER" id="PTHR24103">
    <property type="entry name" value="E3 UBIQUITIN-PROTEIN LIGASE TRIM"/>
    <property type="match status" value="1"/>
</dbReference>
<dbReference type="Pfam" id="PF22705">
    <property type="entry name" value="C2-set_3"/>
    <property type="match status" value="1"/>
</dbReference>
<dbReference type="InterPro" id="IPR007110">
    <property type="entry name" value="Ig-like_dom"/>
</dbReference>